<evidence type="ECO:0000256" key="8">
    <source>
        <dbReference type="SAM" id="Phobius"/>
    </source>
</evidence>
<evidence type="ECO:0000256" key="1">
    <source>
        <dbReference type="ARBA" id="ARBA00004653"/>
    </source>
</evidence>
<keyword evidence="6" id="KW-0333">Golgi apparatus</keyword>
<dbReference type="EMBL" id="ML978712">
    <property type="protein sequence ID" value="KAF2090499.1"/>
    <property type="molecule type" value="Genomic_DNA"/>
</dbReference>
<gene>
    <name evidence="10" type="ORF">K490DRAFT_33778</name>
</gene>
<evidence type="ECO:0000256" key="6">
    <source>
        <dbReference type="ARBA" id="ARBA00023034"/>
    </source>
</evidence>
<evidence type="ECO:0000313" key="10">
    <source>
        <dbReference type="EMBL" id="KAF2090499.1"/>
    </source>
</evidence>
<proteinExistence type="inferred from homology"/>
<dbReference type="AlphaFoldDB" id="A0A9P4I0W1"/>
<keyword evidence="11" id="KW-1185">Reference proteome</keyword>
<feature type="domain" description="CWH43-like N-terminal" evidence="9">
    <location>
        <begin position="6"/>
        <end position="220"/>
    </location>
</feature>
<evidence type="ECO:0000256" key="4">
    <source>
        <dbReference type="ARBA" id="ARBA00022692"/>
    </source>
</evidence>
<keyword evidence="5 8" id="KW-1133">Transmembrane helix</keyword>
<evidence type="ECO:0000256" key="2">
    <source>
        <dbReference type="ARBA" id="ARBA00007414"/>
    </source>
</evidence>
<name>A0A9P4I0W1_9PEZI</name>
<keyword evidence="7 8" id="KW-0472">Membrane</keyword>
<organism evidence="10 11">
    <name type="scientific">Saccharata proteae CBS 121410</name>
    <dbReference type="NCBI Taxonomy" id="1314787"/>
    <lineage>
        <taxon>Eukaryota</taxon>
        <taxon>Fungi</taxon>
        <taxon>Dikarya</taxon>
        <taxon>Ascomycota</taxon>
        <taxon>Pezizomycotina</taxon>
        <taxon>Dothideomycetes</taxon>
        <taxon>Dothideomycetes incertae sedis</taxon>
        <taxon>Botryosphaeriales</taxon>
        <taxon>Saccharataceae</taxon>
        <taxon>Saccharata</taxon>
    </lineage>
</organism>
<comment type="similarity">
    <text evidence="2">Belongs to the PGAP2 family.</text>
</comment>
<evidence type="ECO:0000313" key="11">
    <source>
        <dbReference type="Proteomes" id="UP000799776"/>
    </source>
</evidence>
<dbReference type="OrthoDB" id="10032492at2759"/>
<keyword evidence="4 8" id="KW-0812">Transmembrane</keyword>
<feature type="transmembrane region" description="Helical" evidence="8">
    <location>
        <begin position="97"/>
        <end position="120"/>
    </location>
</feature>
<comment type="caution">
    <text evidence="10">The sequence shown here is derived from an EMBL/GenBank/DDBJ whole genome shotgun (WGS) entry which is preliminary data.</text>
</comment>
<feature type="transmembrane region" description="Helical" evidence="8">
    <location>
        <begin position="7"/>
        <end position="29"/>
    </location>
</feature>
<dbReference type="InterPro" id="IPR039545">
    <property type="entry name" value="PGAP2"/>
</dbReference>
<evidence type="ECO:0000256" key="3">
    <source>
        <dbReference type="ARBA" id="ARBA00022502"/>
    </source>
</evidence>
<protein>
    <recommendedName>
        <fullName evidence="9">CWH43-like N-terminal domain-containing protein</fullName>
    </recommendedName>
</protein>
<evidence type="ECO:0000256" key="7">
    <source>
        <dbReference type="ARBA" id="ARBA00023136"/>
    </source>
</evidence>
<keyword evidence="3" id="KW-0337">GPI-anchor biosynthesis</keyword>
<dbReference type="GO" id="GO:0000139">
    <property type="term" value="C:Golgi membrane"/>
    <property type="evidence" value="ECO:0007669"/>
    <property type="project" value="UniProtKB-SubCell"/>
</dbReference>
<dbReference type="InterPro" id="IPR019402">
    <property type="entry name" value="CWH43_N"/>
</dbReference>
<reference evidence="10" key="1">
    <citation type="journal article" date="2020" name="Stud. Mycol.">
        <title>101 Dothideomycetes genomes: a test case for predicting lifestyles and emergence of pathogens.</title>
        <authorList>
            <person name="Haridas S."/>
            <person name="Albert R."/>
            <person name="Binder M."/>
            <person name="Bloem J."/>
            <person name="Labutti K."/>
            <person name="Salamov A."/>
            <person name="Andreopoulos B."/>
            <person name="Baker S."/>
            <person name="Barry K."/>
            <person name="Bills G."/>
            <person name="Bluhm B."/>
            <person name="Cannon C."/>
            <person name="Castanera R."/>
            <person name="Culley D."/>
            <person name="Daum C."/>
            <person name="Ezra D."/>
            <person name="Gonzalez J."/>
            <person name="Henrissat B."/>
            <person name="Kuo A."/>
            <person name="Liang C."/>
            <person name="Lipzen A."/>
            <person name="Lutzoni F."/>
            <person name="Magnuson J."/>
            <person name="Mondo S."/>
            <person name="Nolan M."/>
            <person name="Ohm R."/>
            <person name="Pangilinan J."/>
            <person name="Park H.-J."/>
            <person name="Ramirez L."/>
            <person name="Alfaro M."/>
            <person name="Sun H."/>
            <person name="Tritt A."/>
            <person name="Yoshinaga Y."/>
            <person name="Zwiers L.-H."/>
            <person name="Turgeon B."/>
            <person name="Goodwin S."/>
            <person name="Spatafora J."/>
            <person name="Crous P."/>
            <person name="Grigoriev I."/>
        </authorList>
    </citation>
    <scope>NUCLEOTIDE SEQUENCE</scope>
    <source>
        <strain evidence="10">CBS 121410</strain>
    </source>
</reference>
<dbReference type="PANTHER" id="PTHR12892">
    <property type="entry name" value="FGF RECEPTOR ACTIVATING PROTEIN 1"/>
    <property type="match status" value="1"/>
</dbReference>
<dbReference type="GO" id="GO:0005789">
    <property type="term" value="C:endoplasmic reticulum membrane"/>
    <property type="evidence" value="ECO:0007669"/>
    <property type="project" value="TreeGrafter"/>
</dbReference>
<sequence length="280" mass="31999">MWGISYWIIPIFSGCVWLAMLLGMLLVWVTNGKPHYSWMSANQRIAYISDIGASDIQPLFIAMGAVTVVTFDLVFITERWLRHRGRLAENTSWWQKGYSIVAIIFAIIGAVGLICLTIFNDRDYHRAHDACLVVFIGGYIVSAIAICAEYQRLGIHHRQHRILRISFWVKLTFIFVELALAIAFGVLSDREEYNRAAILEWVIALIYTFYVWSFFIDFIPAFRTKHHQSRETEVEMAEDESSQRGIYDDGAGAGTNVYRGNGFVPPANQAAYKPQPSRNF</sequence>
<comment type="subcellular location">
    <subcellularLocation>
        <location evidence="1">Golgi apparatus membrane</location>
        <topology evidence="1">Multi-pass membrane protein</topology>
    </subcellularLocation>
</comment>
<dbReference type="Proteomes" id="UP000799776">
    <property type="component" value="Unassembled WGS sequence"/>
</dbReference>
<feature type="transmembrane region" description="Helical" evidence="8">
    <location>
        <begin position="198"/>
        <end position="222"/>
    </location>
</feature>
<feature type="transmembrane region" description="Helical" evidence="8">
    <location>
        <begin position="162"/>
        <end position="186"/>
    </location>
</feature>
<accession>A0A9P4I0W1</accession>
<dbReference type="PANTHER" id="PTHR12892:SF11">
    <property type="entry name" value="POST-GPI ATTACHMENT TO PROTEINS FACTOR 2"/>
    <property type="match status" value="1"/>
</dbReference>
<dbReference type="GO" id="GO:0006506">
    <property type="term" value="P:GPI anchor biosynthetic process"/>
    <property type="evidence" value="ECO:0007669"/>
    <property type="project" value="UniProtKB-KW"/>
</dbReference>
<feature type="transmembrane region" description="Helical" evidence="8">
    <location>
        <begin position="132"/>
        <end position="150"/>
    </location>
</feature>
<dbReference type="Pfam" id="PF10277">
    <property type="entry name" value="Frag1"/>
    <property type="match status" value="1"/>
</dbReference>
<evidence type="ECO:0000256" key="5">
    <source>
        <dbReference type="ARBA" id="ARBA00022989"/>
    </source>
</evidence>
<feature type="transmembrane region" description="Helical" evidence="8">
    <location>
        <begin position="56"/>
        <end position="76"/>
    </location>
</feature>
<evidence type="ECO:0000259" key="9">
    <source>
        <dbReference type="Pfam" id="PF10277"/>
    </source>
</evidence>